<sequence length="162" mass="18294">MSRNDGKKDTSASAFRKIDVDQYSDNNFKEEDADGGVAFRGVFTFQQFHREIFLNTIIKGKNAEALISVLKSAPLECKNQQVKDSARNLTQKVLLSIKSNQVDDCLAQLDRDLIDVLMKYIYRGFEIPTEGSSSHLLLWHEKVFNISGVGCIVRVFSDSKRA</sequence>
<gene>
    <name evidence="7" type="ORF">G5I_14063</name>
</gene>
<dbReference type="EMBL" id="GL888818">
    <property type="protein sequence ID" value="EGI57876.1"/>
    <property type="molecule type" value="Genomic_DNA"/>
</dbReference>
<keyword evidence="3" id="KW-0963">Cytoplasm</keyword>
<comment type="similarity">
    <text evidence="2 6">Belongs to the ARPC5 family.</text>
</comment>
<evidence type="ECO:0000256" key="1">
    <source>
        <dbReference type="ARBA" id="ARBA00004245"/>
    </source>
</evidence>
<dbReference type="Gene3D" id="1.25.40.190">
    <property type="entry name" value="Actin-related protein 2/3 complex subunit 5"/>
    <property type="match status" value="1"/>
</dbReference>
<evidence type="ECO:0000313" key="7">
    <source>
        <dbReference type="EMBL" id="EGI57876.1"/>
    </source>
</evidence>
<dbReference type="InterPro" id="IPR006789">
    <property type="entry name" value="ARPC5"/>
</dbReference>
<comment type="subcellular location">
    <subcellularLocation>
        <location evidence="1">Cytoplasm</location>
        <location evidence="1">Cytoskeleton</location>
    </subcellularLocation>
</comment>
<evidence type="ECO:0000256" key="5">
    <source>
        <dbReference type="ARBA" id="ARBA00060329"/>
    </source>
</evidence>
<reference evidence="7" key="1">
    <citation type="submission" date="2011-02" db="EMBL/GenBank/DDBJ databases">
        <title>The genome of the leaf-cutting ant Acromyrmex echinatior suggests key adaptations to social evolution and fungus farming.</title>
        <authorList>
            <person name="Nygaard S."/>
            <person name="Zhang G."/>
        </authorList>
    </citation>
    <scope>NUCLEOTIDE SEQUENCE</scope>
</reference>
<dbReference type="GO" id="GO:0030833">
    <property type="term" value="P:regulation of actin filament polymerization"/>
    <property type="evidence" value="ECO:0007669"/>
    <property type="project" value="InterPro"/>
</dbReference>
<dbReference type="STRING" id="103372.F4X6U4"/>
<keyword evidence="4 6" id="KW-0206">Cytoskeleton</keyword>
<evidence type="ECO:0000313" key="8">
    <source>
        <dbReference type="Proteomes" id="UP000007755"/>
    </source>
</evidence>
<evidence type="ECO:0000256" key="4">
    <source>
        <dbReference type="ARBA" id="ARBA00023212"/>
    </source>
</evidence>
<accession>F4X6U4</accession>
<comment type="function">
    <text evidence="5">Functions as a component of the Arp2/3 complex which is involved in regulation of actin polymerization and together with an activating nucleation-promoting factor (NPF) mediates the formation of branched actin networks.</text>
</comment>
<dbReference type="InterPro" id="IPR036743">
    <property type="entry name" value="ARPC5_sf"/>
</dbReference>
<dbReference type="InParanoid" id="F4X6U4"/>
<dbReference type="AlphaFoldDB" id="F4X6U4"/>
<dbReference type="FunCoup" id="F4X6U4">
    <property type="interactions" value="918"/>
</dbReference>
<dbReference type="SUPFAM" id="SSF69103">
    <property type="entry name" value="Arp2/3 complex 16 kDa subunit ARPC5"/>
    <property type="match status" value="1"/>
</dbReference>
<dbReference type="eggNOG" id="KOG3380">
    <property type="taxonomic scope" value="Eukaryota"/>
</dbReference>
<keyword evidence="8" id="KW-1185">Reference proteome</keyword>
<dbReference type="PIRSF" id="PIRSF039096">
    <property type="entry name" value="p16-ARC"/>
    <property type="match status" value="1"/>
</dbReference>
<comment type="function">
    <text evidence="6">Functions as component of the Arp2/3 complex which is involved in regulation of actin polymerization and together with an activating nucleation-promoting factor (NPF) mediates the formation of branched actin networks. Arp2/3 complex plays a critical role in the control of cell morphogenesis via the modulation of cell polarity development.</text>
</comment>
<dbReference type="OrthoDB" id="429520at2759"/>
<proteinExistence type="inferred from homology"/>
<evidence type="ECO:0000256" key="3">
    <source>
        <dbReference type="ARBA" id="ARBA00022490"/>
    </source>
</evidence>
<dbReference type="GO" id="GO:0034314">
    <property type="term" value="P:Arp2/3 complex-mediated actin nucleation"/>
    <property type="evidence" value="ECO:0007669"/>
    <property type="project" value="InterPro"/>
</dbReference>
<dbReference type="PANTHER" id="PTHR12644">
    <property type="entry name" value="ARP2/3 COMPLEX 16 KD SUBUNIT P16-ARC"/>
    <property type="match status" value="1"/>
</dbReference>
<dbReference type="GO" id="GO:0005885">
    <property type="term" value="C:Arp2/3 protein complex"/>
    <property type="evidence" value="ECO:0007669"/>
    <property type="project" value="InterPro"/>
</dbReference>
<dbReference type="FunFam" id="1.25.40.190:FF:000003">
    <property type="entry name" value="Actin-related protein 2/3 complex subunit 5"/>
    <property type="match status" value="1"/>
</dbReference>
<organism evidence="8">
    <name type="scientific">Acromyrmex echinatior</name>
    <name type="common">Panamanian leafcutter ant</name>
    <name type="synonym">Acromyrmex octospinosus echinatior</name>
    <dbReference type="NCBI Taxonomy" id="103372"/>
    <lineage>
        <taxon>Eukaryota</taxon>
        <taxon>Metazoa</taxon>
        <taxon>Ecdysozoa</taxon>
        <taxon>Arthropoda</taxon>
        <taxon>Hexapoda</taxon>
        <taxon>Insecta</taxon>
        <taxon>Pterygota</taxon>
        <taxon>Neoptera</taxon>
        <taxon>Endopterygota</taxon>
        <taxon>Hymenoptera</taxon>
        <taxon>Apocrita</taxon>
        <taxon>Aculeata</taxon>
        <taxon>Formicoidea</taxon>
        <taxon>Formicidae</taxon>
        <taxon>Myrmicinae</taxon>
        <taxon>Acromyrmex</taxon>
    </lineage>
</organism>
<dbReference type="Proteomes" id="UP000007755">
    <property type="component" value="Unassembled WGS sequence"/>
</dbReference>
<dbReference type="Pfam" id="PF04699">
    <property type="entry name" value="P16-Arc"/>
    <property type="match status" value="1"/>
</dbReference>
<protein>
    <recommendedName>
        <fullName evidence="6">Actin-related protein 2/3 complex subunit 5</fullName>
    </recommendedName>
</protein>
<name>F4X6U4_ACREC</name>
<evidence type="ECO:0000256" key="6">
    <source>
        <dbReference type="RuleBase" id="RU004301"/>
    </source>
</evidence>
<evidence type="ECO:0000256" key="2">
    <source>
        <dbReference type="ARBA" id="ARBA00006084"/>
    </source>
</evidence>